<protein>
    <recommendedName>
        <fullName evidence="4">Lipocalin-like domain-containing protein</fullName>
    </recommendedName>
</protein>
<sequence length="144" mass="16372">MPRALPVLSPLAILAVCLLLAASCTPADVAPTLEGKWVSENETAYSYWPTGHFARFYEPVSIVGKLQLEITKDSIVWFDTKSYDNLGPLRRAYTRQDSMLLIRGNERQMHIKKLTADTLTLVLRGDTTKDRRLDVGYTFSHWKK</sequence>
<dbReference type="AlphaFoldDB" id="A0A1G1T271"/>
<keyword evidence="1" id="KW-0732">Signal</keyword>
<keyword evidence="3" id="KW-1185">Reference proteome</keyword>
<feature type="chain" id="PRO_5009578743" description="Lipocalin-like domain-containing protein" evidence="1">
    <location>
        <begin position="30"/>
        <end position="144"/>
    </location>
</feature>
<evidence type="ECO:0000313" key="2">
    <source>
        <dbReference type="EMBL" id="OGX84972.1"/>
    </source>
</evidence>
<evidence type="ECO:0000313" key="3">
    <source>
        <dbReference type="Proteomes" id="UP000176294"/>
    </source>
</evidence>
<comment type="caution">
    <text evidence="2">The sequence shown here is derived from an EMBL/GenBank/DDBJ whole genome shotgun (WGS) entry which is preliminary data.</text>
</comment>
<name>A0A1G1T271_9BACT</name>
<feature type="signal peptide" evidence="1">
    <location>
        <begin position="1"/>
        <end position="29"/>
    </location>
</feature>
<proteinExistence type="predicted"/>
<dbReference type="EMBL" id="MDZB01000112">
    <property type="protein sequence ID" value="OGX84972.1"/>
    <property type="molecule type" value="Genomic_DNA"/>
</dbReference>
<evidence type="ECO:0000256" key="1">
    <source>
        <dbReference type="SAM" id="SignalP"/>
    </source>
</evidence>
<accession>A0A1G1T271</accession>
<reference evidence="2 3" key="1">
    <citation type="submission" date="2016-08" db="EMBL/GenBank/DDBJ databases">
        <title>Hymenobacter coccineus sp. nov., Hymenobacter lapidarius sp. nov. and Hymenobacter glacialis sp. nov., isolated from Antarctic soil.</title>
        <authorList>
            <person name="Sedlacek I."/>
            <person name="Kralova S."/>
            <person name="Kyrova K."/>
            <person name="Maslanova I."/>
            <person name="Stankova E."/>
            <person name="Vrbovska V."/>
            <person name="Nemec M."/>
            <person name="Bartak M."/>
            <person name="Svec P."/>
            <person name="Busse H.-J."/>
            <person name="Pantucek R."/>
        </authorList>
    </citation>
    <scope>NUCLEOTIDE SEQUENCE [LARGE SCALE GENOMIC DNA]</scope>
    <source>
        <strain evidence="2 3">CCM 8643</strain>
    </source>
</reference>
<dbReference type="STRING" id="1908237.BEN47_15550"/>
<gene>
    <name evidence="2" type="ORF">BEN47_15550</name>
</gene>
<organism evidence="2 3">
    <name type="scientific">Hymenobacter lapidarius</name>
    <dbReference type="NCBI Taxonomy" id="1908237"/>
    <lineage>
        <taxon>Bacteria</taxon>
        <taxon>Pseudomonadati</taxon>
        <taxon>Bacteroidota</taxon>
        <taxon>Cytophagia</taxon>
        <taxon>Cytophagales</taxon>
        <taxon>Hymenobacteraceae</taxon>
        <taxon>Hymenobacter</taxon>
    </lineage>
</organism>
<dbReference type="Proteomes" id="UP000176294">
    <property type="component" value="Unassembled WGS sequence"/>
</dbReference>
<dbReference type="PROSITE" id="PS51257">
    <property type="entry name" value="PROKAR_LIPOPROTEIN"/>
    <property type="match status" value="1"/>
</dbReference>
<evidence type="ECO:0008006" key="4">
    <source>
        <dbReference type="Google" id="ProtNLM"/>
    </source>
</evidence>